<dbReference type="EMBL" id="KP774835">
    <property type="protein sequence ID" value="AJT60732.2"/>
    <property type="molecule type" value="Genomic_DNA"/>
</dbReference>
<organism evidence="2 3">
    <name type="scientific">Citrobacter phage CVT22</name>
    <dbReference type="NCBI Taxonomy" id="1622234"/>
    <lineage>
        <taxon>Viruses</taxon>
        <taxon>Duplodnaviria</taxon>
        <taxon>Heunggongvirae</taxon>
        <taxon>Uroviricota</taxon>
        <taxon>Caudoviricetes</taxon>
        <taxon>Zobellviridae</taxon>
        <taxon>Citrovirus</taxon>
        <taxon>Citrovirus coptotermitis</taxon>
    </lineage>
</organism>
<protein>
    <submittedName>
        <fullName evidence="2">Exonuclease</fullName>
    </submittedName>
</protein>
<feature type="domain" description="YprB ribonuclease H-like" evidence="1">
    <location>
        <begin position="125"/>
        <end position="241"/>
    </location>
</feature>
<dbReference type="GeneID" id="26040355"/>
<keyword evidence="2" id="KW-0540">Nuclease</keyword>
<dbReference type="OrthoDB" id="5039at10239"/>
<dbReference type="InterPro" id="IPR038720">
    <property type="entry name" value="YprB_RNase_H-like_dom"/>
</dbReference>
<dbReference type="Gene3D" id="3.30.420.10">
    <property type="entry name" value="Ribonuclease H-like superfamily/Ribonuclease H"/>
    <property type="match status" value="1"/>
</dbReference>
<dbReference type="KEGG" id="vg:26040355"/>
<dbReference type="GO" id="GO:0004527">
    <property type="term" value="F:exonuclease activity"/>
    <property type="evidence" value="ECO:0007669"/>
    <property type="project" value="UniProtKB-KW"/>
</dbReference>
<dbReference type="SUPFAM" id="SSF53098">
    <property type="entry name" value="Ribonuclease H-like"/>
    <property type="match status" value="1"/>
</dbReference>
<dbReference type="Pfam" id="PF13482">
    <property type="entry name" value="RNase_H_2"/>
    <property type="match status" value="1"/>
</dbReference>
<sequence>MNYTNEQIAKVIELKKKGFSHRLISEEVFKRRTAASSVFYILAEHYYGKKEKAPENAVQALIIDIETAPELAYVWGRWRQNVAPNQVVQRSYMLSWAAKRLGSDEVFADALPFYGDYKAGDVNDYNIVKSLWELLDKADIVIAHNAIKFDLAYANTRFAFHGLGMPSPYKVIDTLQVAKKQFKFAANSLKELIAFFGFEEDKMANQMETWIGCMNGDADAWNYMVEYNKRDITTLENVYLKLRPYDKQHPNVALYADGDDVACPCCGDKRITVLEKNAYTMQSAFESYRCKGCLHVFRSTKRIKGIKIAHAI</sequence>
<keyword evidence="2" id="KW-0378">Hydrolase</keyword>
<dbReference type="GO" id="GO:0003676">
    <property type="term" value="F:nucleic acid binding"/>
    <property type="evidence" value="ECO:0007669"/>
    <property type="project" value="InterPro"/>
</dbReference>
<keyword evidence="3" id="KW-1185">Reference proteome</keyword>
<accession>A0A0R6CA52</accession>
<evidence type="ECO:0000259" key="1">
    <source>
        <dbReference type="Pfam" id="PF13482"/>
    </source>
</evidence>
<dbReference type="RefSeq" id="YP_009168411.2">
    <property type="nucleotide sequence ID" value="NC_027988.2"/>
</dbReference>
<reference evidence="2 3" key="1">
    <citation type="journal article" date="2015" name="Genome Announc.">
        <title>Complete Genome Sequence of Citrobacter Phage CVT22 Isolated from the Gut of the Formosan Subterranean Termite, Coptotermes formosanus Shiraki.</title>
        <authorList>
            <person name="Tikhe C.V."/>
            <person name="Martin T.M."/>
            <person name="Gissendanner C.R."/>
            <person name="Husseneder C."/>
        </authorList>
    </citation>
    <scope>NUCLEOTIDE SEQUENCE [LARGE SCALE GENOMIC DNA]</scope>
</reference>
<proteinExistence type="predicted"/>
<evidence type="ECO:0000313" key="2">
    <source>
        <dbReference type="EMBL" id="AJT60732.2"/>
    </source>
</evidence>
<dbReference type="InterPro" id="IPR036397">
    <property type="entry name" value="RNaseH_sf"/>
</dbReference>
<evidence type="ECO:0000313" key="3">
    <source>
        <dbReference type="Proteomes" id="UP000202282"/>
    </source>
</evidence>
<name>A0A0R6CA52_9CAUD</name>
<dbReference type="InterPro" id="IPR012337">
    <property type="entry name" value="RNaseH-like_sf"/>
</dbReference>
<keyword evidence="2" id="KW-0269">Exonuclease</keyword>
<dbReference type="Proteomes" id="UP000202282">
    <property type="component" value="Segment"/>
</dbReference>